<organism evidence="1 2">
    <name type="scientific">Ciona intestinalis</name>
    <name type="common">Transparent sea squirt</name>
    <name type="synonym">Ascidia intestinalis</name>
    <dbReference type="NCBI Taxonomy" id="7719"/>
    <lineage>
        <taxon>Eukaryota</taxon>
        <taxon>Metazoa</taxon>
        <taxon>Chordata</taxon>
        <taxon>Tunicata</taxon>
        <taxon>Ascidiacea</taxon>
        <taxon>Phlebobranchia</taxon>
        <taxon>Cionidae</taxon>
        <taxon>Ciona</taxon>
    </lineage>
</organism>
<evidence type="ECO:0000313" key="1">
    <source>
        <dbReference type="Ensembl" id="ENSCINP00000035824.1"/>
    </source>
</evidence>
<dbReference type="HOGENOM" id="CLU_2830476_0_0_1"/>
<dbReference type="InParanoid" id="H2Y1P0"/>
<evidence type="ECO:0000313" key="2">
    <source>
        <dbReference type="Proteomes" id="UP000008144"/>
    </source>
</evidence>
<reference evidence="2" key="1">
    <citation type="journal article" date="2002" name="Science">
        <title>The draft genome of Ciona intestinalis: insights into chordate and vertebrate origins.</title>
        <authorList>
            <person name="Dehal P."/>
            <person name="Satou Y."/>
            <person name="Campbell R.K."/>
            <person name="Chapman J."/>
            <person name="Degnan B."/>
            <person name="De Tomaso A."/>
            <person name="Davidson B."/>
            <person name="Di Gregorio A."/>
            <person name="Gelpke M."/>
            <person name="Goodstein D.M."/>
            <person name="Harafuji N."/>
            <person name="Hastings K.E."/>
            <person name="Ho I."/>
            <person name="Hotta K."/>
            <person name="Huang W."/>
            <person name="Kawashima T."/>
            <person name="Lemaire P."/>
            <person name="Martinez D."/>
            <person name="Meinertzhagen I.A."/>
            <person name="Necula S."/>
            <person name="Nonaka M."/>
            <person name="Putnam N."/>
            <person name="Rash S."/>
            <person name="Saiga H."/>
            <person name="Satake M."/>
            <person name="Terry A."/>
            <person name="Yamada L."/>
            <person name="Wang H.G."/>
            <person name="Awazu S."/>
            <person name="Azumi K."/>
            <person name="Boore J."/>
            <person name="Branno M."/>
            <person name="Chin-Bow S."/>
            <person name="DeSantis R."/>
            <person name="Doyle S."/>
            <person name="Francino P."/>
            <person name="Keys D.N."/>
            <person name="Haga S."/>
            <person name="Hayashi H."/>
            <person name="Hino K."/>
            <person name="Imai K.S."/>
            <person name="Inaba K."/>
            <person name="Kano S."/>
            <person name="Kobayashi K."/>
            <person name="Kobayashi M."/>
            <person name="Lee B.I."/>
            <person name="Makabe K.W."/>
            <person name="Manohar C."/>
            <person name="Matassi G."/>
            <person name="Medina M."/>
            <person name="Mochizuki Y."/>
            <person name="Mount S."/>
            <person name="Morishita T."/>
            <person name="Miura S."/>
            <person name="Nakayama A."/>
            <person name="Nishizaka S."/>
            <person name="Nomoto H."/>
            <person name="Ohta F."/>
            <person name="Oishi K."/>
            <person name="Rigoutsos I."/>
            <person name="Sano M."/>
            <person name="Sasaki A."/>
            <person name="Sasakura Y."/>
            <person name="Shoguchi E."/>
            <person name="Shin-i T."/>
            <person name="Spagnuolo A."/>
            <person name="Stainier D."/>
            <person name="Suzuki M.M."/>
            <person name="Tassy O."/>
            <person name="Takatori N."/>
            <person name="Tokuoka M."/>
            <person name="Yagi K."/>
            <person name="Yoshizaki F."/>
            <person name="Wada S."/>
            <person name="Zhang C."/>
            <person name="Hyatt P.D."/>
            <person name="Larimer F."/>
            <person name="Detter C."/>
            <person name="Doggett N."/>
            <person name="Glavina T."/>
            <person name="Hawkins T."/>
            <person name="Richardson P."/>
            <person name="Lucas S."/>
            <person name="Kohara Y."/>
            <person name="Levine M."/>
            <person name="Satoh N."/>
            <person name="Rokhsar D.S."/>
        </authorList>
    </citation>
    <scope>NUCLEOTIDE SEQUENCE [LARGE SCALE GENOMIC DNA]</scope>
</reference>
<sequence>MLWIKSREKYQLKSVAVKLMLLKIKSFRNIFMENKFESFAGLIFCIWDMHSNVGNSFGTHIGVHMG</sequence>
<dbReference type="AlphaFoldDB" id="H2Y1P0"/>
<accession>H2Y1P0</accession>
<protein>
    <submittedName>
        <fullName evidence="1">Uncharacterized protein</fullName>
    </submittedName>
</protein>
<name>H2Y1P0_CIOIN</name>
<reference evidence="1" key="3">
    <citation type="submission" date="2025-09" db="UniProtKB">
        <authorList>
            <consortium name="Ensembl"/>
        </authorList>
    </citation>
    <scope>IDENTIFICATION</scope>
</reference>
<proteinExistence type="predicted"/>
<reference evidence="1" key="2">
    <citation type="submission" date="2025-08" db="UniProtKB">
        <authorList>
            <consortium name="Ensembl"/>
        </authorList>
    </citation>
    <scope>IDENTIFICATION</scope>
</reference>
<dbReference type="Proteomes" id="UP000008144">
    <property type="component" value="Unassembled WGS sequence"/>
</dbReference>
<dbReference type="Ensembl" id="ENSCINT00000037040.1">
    <property type="protein sequence ID" value="ENSCINP00000035824.1"/>
    <property type="gene ID" value="ENSCING00000022332.1"/>
</dbReference>
<keyword evidence="2" id="KW-1185">Reference proteome</keyword>